<sequence length="313" mass="34273">MRPRETPRWILAFDASCERCRAVSDMVRDTCSDRIELLPLAHADVERWRREVYGAHAPWTPTLIRVDADGPRAWTGPALGVRLLTRLGPVPTLRLIGALSRLRDPGAGSGVDRKGFLRAGAGLGVAVGLVLAGRTPALADASEVTRAQTWARTNRGRLPERLDAFGSHSMTYRRAIFGELSPRARSRLWVEHLDRYRREHPEPTAAQREVLERAGELLSEPALFTTFRTGPDAELDHLKESAIAAFGEREAHALLATLGPPEEPSVRAAAADCTCSQSNDWCGGGDVCAGFQGCTHVRGCGLIFLWICNGHCR</sequence>
<name>A0ABU2MCX5_9ACTN</name>
<dbReference type="Proteomes" id="UP001183390">
    <property type="component" value="Unassembled WGS sequence"/>
</dbReference>
<accession>A0ABU2MCX5</accession>
<gene>
    <name evidence="1" type="ORF">RM479_19160</name>
</gene>
<dbReference type="RefSeq" id="WP_311513086.1">
    <property type="nucleotide sequence ID" value="NZ_JAVREP010000013.1"/>
</dbReference>
<evidence type="ECO:0000313" key="2">
    <source>
        <dbReference type="Proteomes" id="UP001183390"/>
    </source>
</evidence>
<proteinExistence type="predicted"/>
<reference evidence="2" key="1">
    <citation type="submission" date="2023-07" db="EMBL/GenBank/DDBJ databases">
        <title>30 novel species of actinomycetes from the DSMZ collection.</title>
        <authorList>
            <person name="Nouioui I."/>
        </authorList>
    </citation>
    <scope>NUCLEOTIDE SEQUENCE [LARGE SCALE GENOMIC DNA]</scope>
    <source>
        <strain evidence="2">DSM 44743</strain>
    </source>
</reference>
<dbReference type="EMBL" id="JAVREP010000013">
    <property type="protein sequence ID" value="MDT0330540.1"/>
    <property type="molecule type" value="Genomic_DNA"/>
</dbReference>
<keyword evidence="2" id="KW-1185">Reference proteome</keyword>
<comment type="caution">
    <text evidence="1">The sequence shown here is derived from an EMBL/GenBank/DDBJ whole genome shotgun (WGS) entry which is preliminary data.</text>
</comment>
<organism evidence="1 2">
    <name type="scientific">Nocardiopsis lambiniae</name>
    <dbReference type="NCBI Taxonomy" id="3075539"/>
    <lineage>
        <taxon>Bacteria</taxon>
        <taxon>Bacillati</taxon>
        <taxon>Actinomycetota</taxon>
        <taxon>Actinomycetes</taxon>
        <taxon>Streptosporangiales</taxon>
        <taxon>Nocardiopsidaceae</taxon>
        <taxon>Nocardiopsis</taxon>
    </lineage>
</organism>
<protein>
    <submittedName>
        <fullName evidence="1">Bacteriocin fulvocin C-related protein</fullName>
    </submittedName>
</protein>
<dbReference type="NCBIfam" id="NF033852">
    <property type="entry name" value="fulvocin_rel"/>
    <property type="match status" value="1"/>
</dbReference>
<evidence type="ECO:0000313" key="1">
    <source>
        <dbReference type="EMBL" id="MDT0330540.1"/>
    </source>
</evidence>